<sequence length="245" mass="27401">MQMCKEYSLELEPYPGFLRRSAICLDRILVHFDRRCGKVGPVHGQWRQGAQWGQGDSRVGHDCQVHNSQSFEEDSKPGMLRTLGYGLGLDIFEYNNQPCWAHVGGMPGVLNRLVLLPATKTSIFIATNCTIGITYLLTNWLLSILAPSPDPSVAPFTVERAHKSLPNWKYWYLWDGASQYKELVGATWPPTVQPLQSQGGSGCDALDLAGTYFNPALDTQRFLRMLTRANCAWYVPGAKMTRCTA</sequence>
<proteinExistence type="predicted"/>
<gene>
    <name evidence="1" type="ORF">BCR44DRAFT_1044614</name>
</gene>
<dbReference type="AlphaFoldDB" id="A0A1Y2HS05"/>
<dbReference type="SUPFAM" id="SSF56601">
    <property type="entry name" value="beta-lactamase/transpeptidase-like"/>
    <property type="match status" value="1"/>
</dbReference>
<protein>
    <submittedName>
        <fullName evidence="1">Uncharacterized protein</fullName>
    </submittedName>
</protein>
<organism evidence="1 2">
    <name type="scientific">Catenaria anguillulae PL171</name>
    <dbReference type="NCBI Taxonomy" id="765915"/>
    <lineage>
        <taxon>Eukaryota</taxon>
        <taxon>Fungi</taxon>
        <taxon>Fungi incertae sedis</taxon>
        <taxon>Blastocladiomycota</taxon>
        <taxon>Blastocladiomycetes</taxon>
        <taxon>Blastocladiales</taxon>
        <taxon>Catenariaceae</taxon>
        <taxon>Catenaria</taxon>
    </lineage>
</organism>
<dbReference type="EMBL" id="MCFL01000013">
    <property type="protein sequence ID" value="ORZ37376.1"/>
    <property type="molecule type" value="Genomic_DNA"/>
</dbReference>
<reference evidence="1 2" key="1">
    <citation type="submission" date="2016-07" db="EMBL/GenBank/DDBJ databases">
        <title>Pervasive Adenine N6-methylation of Active Genes in Fungi.</title>
        <authorList>
            <consortium name="DOE Joint Genome Institute"/>
            <person name="Mondo S.J."/>
            <person name="Dannebaum R.O."/>
            <person name="Kuo R.C."/>
            <person name="Labutti K."/>
            <person name="Haridas S."/>
            <person name="Kuo A."/>
            <person name="Salamov A."/>
            <person name="Ahrendt S.R."/>
            <person name="Lipzen A."/>
            <person name="Sullivan W."/>
            <person name="Andreopoulos W.B."/>
            <person name="Clum A."/>
            <person name="Lindquist E."/>
            <person name="Daum C."/>
            <person name="Ramamoorthy G.K."/>
            <person name="Gryganskyi A."/>
            <person name="Culley D."/>
            <person name="Magnuson J.K."/>
            <person name="James T.Y."/>
            <person name="O'Malley M.A."/>
            <person name="Stajich J.E."/>
            <person name="Spatafora J.W."/>
            <person name="Visel A."/>
            <person name="Grigoriev I.V."/>
        </authorList>
    </citation>
    <scope>NUCLEOTIDE SEQUENCE [LARGE SCALE GENOMIC DNA]</scope>
    <source>
        <strain evidence="1 2">PL171</strain>
    </source>
</reference>
<evidence type="ECO:0000313" key="2">
    <source>
        <dbReference type="Proteomes" id="UP000193411"/>
    </source>
</evidence>
<dbReference type="InterPro" id="IPR012338">
    <property type="entry name" value="Beta-lactam/transpept-like"/>
</dbReference>
<dbReference type="OrthoDB" id="5946976at2759"/>
<dbReference type="Proteomes" id="UP000193411">
    <property type="component" value="Unassembled WGS sequence"/>
</dbReference>
<comment type="caution">
    <text evidence="1">The sequence shown here is derived from an EMBL/GenBank/DDBJ whole genome shotgun (WGS) entry which is preliminary data.</text>
</comment>
<evidence type="ECO:0000313" key="1">
    <source>
        <dbReference type="EMBL" id="ORZ37376.1"/>
    </source>
</evidence>
<accession>A0A1Y2HS05</accession>
<dbReference type="Gene3D" id="3.40.710.10">
    <property type="entry name" value="DD-peptidase/beta-lactamase superfamily"/>
    <property type="match status" value="1"/>
</dbReference>
<keyword evidence="2" id="KW-1185">Reference proteome</keyword>
<name>A0A1Y2HS05_9FUNG</name>